<feature type="region of interest" description="Disordered" evidence="1">
    <location>
        <begin position="1"/>
        <end position="43"/>
    </location>
</feature>
<feature type="compositionally biased region" description="Basic and acidic residues" evidence="1">
    <location>
        <begin position="25"/>
        <end position="43"/>
    </location>
</feature>
<comment type="caution">
    <text evidence="2">The sequence shown here is derived from an EMBL/GenBank/DDBJ whole genome shotgun (WGS) entry which is preliminary data.</text>
</comment>
<evidence type="ECO:0000256" key="1">
    <source>
        <dbReference type="SAM" id="MobiDB-lite"/>
    </source>
</evidence>
<evidence type="ECO:0000313" key="2">
    <source>
        <dbReference type="EMBL" id="KUG21007.1"/>
    </source>
</evidence>
<sequence length="43" mass="4837">MPIDAPVQEGEQASRYDAQRLAGSRARERIDSNDLDHPFQKPA</sequence>
<dbReference type="AlphaFoldDB" id="A0A0W8FJA9"/>
<protein>
    <submittedName>
        <fullName evidence="2">Uncharacterized protein</fullName>
    </submittedName>
</protein>
<gene>
    <name evidence="2" type="ORF">ASZ90_009247</name>
</gene>
<organism evidence="2">
    <name type="scientific">hydrocarbon metagenome</name>
    <dbReference type="NCBI Taxonomy" id="938273"/>
    <lineage>
        <taxon>unclassified sequences</taxon>
        <taxon>metagenomes</taxon>
        <taxon>ecological metagenomes</taxon>
    </lineage>
</organism>
<dbReference type="EMBL" id="LNQE01001115">
    <property type="protein sequence ID" value="KUG21007.1"/>
    <property type="molecule type" value="Genomic_DNA"/>
</dbReference>
<reference evidence="2" key="1">
    <citation type="journal article" date="2015" name="Proc. Natl. Acad. Sci. U.S.A.">
        <title>Networks of energetic and metabolic interactions define dynamics in microbial communities.</title>
        <authorList>
            <person name="Embree M."/>
            <person name="Liu J.K."/>
            <person name="Al-Bassam M.M."/>
            <person name="Zengler K."/>
        </authorList>
    </citation>
    <scope>NUCLEOTIDE SEQUENCE</scope>
</reference>
<proteinExistence type="predicted"/>
<name>A0A0W8FJA9_9ZZZZ</name>
<accession>A0A0W8FJA9</accession>